<dbReference type="AlphaFoldDB" id="A0A1Y2AQQ7"/>
<evidence type="ECO:0000313" key="3">
    <source>
        <dbReference type="Proteomes" id="UP000193986"/>
    </source>
</evidence>
<dbReference type="EMBL" id="MCFC01000063">
    <property type="protein sequence ID" value="ORY24893.1"/>
    <property type="molecule type" value="Genomic_DNA"/>
</dbReference>
<name>A0A1Y2AQQ7_9TREE</name>
<evidence type="ECO:0000259" key="1">
    <source>
        <dbReference type="Pfam" id="PF13460"/>
    </source>
</evidence>
<dbReference type="Pfam" id="PF13460">
    <property type="entry name" value="NAD_binding_10"/>
    <property type="match status" value="1"/>
</dbReference>
<feature type="domain" description="NAD(P)-binding" evidence="1">
    <location>
        <begin position="7"/>
        <end position="134"/>
    </location>
</feature>
<dbReference type="STRING" id="71784.A0A1Y2AQQ7"/>
<proteinExistence type="predicted"/>
<dbReference type="GO" id="GO:0005737">
    <property type="term" value="C:cytoplasm"/>
    <property type="evidence" value="ECO:0007669"/>
    <property type="project" value="TreeGrafter"/>
</dbReference>
<comment type="caution">
    <text evidence="2">The sequence shown here is derived from an EMBL/GenBank/DDBJ whole genome shotgun (WGS) entry which is preliminary data.</text>
</comment>
<dbReference type="InterPro" id="IPR051783">
    <property type="entry name" value="NAD(P)-dependent_oxidoreduct"/>
</dbReference>
<dbReference type="InterPro" id="IPR016040">
    <property type="entry name" value="NAD(P)-bd_dom"/>
</dbReference>
<organism evidence="2 3">
    <name type="scientific">Naematelia encephala</name>
    <dbReference type="NCBI Taxonomy" id="71784"/>
    <lineage>
        <taxon>Eukaryota</taxon>
        <taxon>Fungi</taxon>
        <taxon>Dikarya</taxon>
        <taxon>Basidiomycota</taxon>
        <taxon>Agaricomycotina</taxon>
        <taxon>Tremellomycetes</taxon>
        <taxon>Tremellales</taxon>
        <taxon>Naemateliaceae</taxon>
        <taxon>Naematelia</taxon>
    </lineage>
</organism>
<dbReference type="Proteomes" id="UP000193986">
    <property type="component" value="Unassembled WGS sequence"/>
</dbReference>
<keyword evidence="3" id="KW-1185">Reference proteome</keyword>
<dbReference type="InParanoid" id="A0A1Y2AQQ7"/>
<sequence length="299" mass="31954">MKVFLTGASGRLGTHIIPHLVARGHTVTGLVRSQASANVIKALGSSTAITPLVGSLEDTDLLISNAKSHDAVIHCAMDHKSGGDIGAKQEQATIKLFGDALEGSGKALLMSSGTGLVPKGSDETARSTPGQMLRPDTEVITLGLKDKNIRSIVVRLAMNTHDIANIHIFEGMLLGAAAEDKLGYIPYIGDNVWSACHADDAGLLYVLAMEKAEPGTVVHAVAEFVKVKDIAEALAKRTGFKTGEASKDKDKFASLGWLGMLLQWDNEVKTQWTKETFGWEPKGQGLLEEFTDAPDSYFK</sequence>
<dbReference type="SUPFAM" id="SSF51735">
    <property type="entry name" value="NAD(P)-binding Rossmann-fold domains"/>
    <property type="match status" value="1"/>
</dbReference>
<dbReference type="PANTHER" id="PTHR48079:SF6">
    <property type="entry name" value="NAD(P)-BINDING DOMAIN-CONTAINING PROTEIN-RELATED"/>
    <property type="match status" value="1"/>
</dbReference>
<dbReference type="GO" id="GO:0004029">
    <property type="term" value="F:aldehyde dehydrogenase (NAD+) activity"/>
    <property type="evidence" value="ECO:0007669"/>
    <property type="project" value="TreeGrafter"/>
</dbReference>
<dbReference type="Gene3D" id="3.40.50.720">
    <property type="entry name" value="NAD(P)-binding Rossmann-like Domain"/>
    <property type="match status" value="1"/>
</dbReference>
<evidence type="ECO:0000313" key="2">
    <source>
        <dbReference type="EMBL" id="ORY24893.1"/>
    </source>
</evidence>
<reference evidence="2 3" key="1">
    <citation type="submission" date="2016-07" db="EMBL/GenBank/DDBJ databases">
        <title>Pervasive Adenine N6-methylation of Active Genes in Fungi.</title>
        <authorList>
            <consortium name="DOE Joint Genome Institute"/>
            <person name="Mondo S.J."/>
            <person name="Dannebaum R.O."/>
            <person name="Kuo R.C."/>
            <person name="Labutti K."/>
            <person name="Haridas S."/>
            <person name="Kuo A."/>
            <person name="Salamov A."/>
            <person name="Ahrendt S.R."/>
            <person name="Lipzen A."/>
            <person name="Sullivan W."/>
            <person name="Andreopoulos W.B."/>
            <person name="Clum A."/>
            <person name="Lindquist E."/>
            <person name="Daum C."/>
            <person name="Ramamoorthy G.K."/>
            <person name="Gryganskyi A."/>
            <person name="Culley D."/>
            <person name="Magnuson J.K."/>
            <person name="James T.Y."/>
            <person name="O'Malley M.A."/>
            <person name="Stajich J.E."/>
            <person name="Spatafora J.W."/>
            <person name="Visel A."/>
            <person name="Grigoriev I.V."/>
        </authorList>
    </citation>
    <scope>NUCLEOTIDE SEQUENCE [LARGE SCALE GENOMIC DNA]</scope>
    <source>
        <strain evidence="2 3">68-887.2</strain>
    </source>
</reference>
<gene>
    <name evidence="2" type="ORF">BCR39DRAFT_545747</name>
</gene>
<dbReference type="InterPro" id="IPR036291">
    <property type="entry name" value="NAD(P)-bd_dom_sf"/>
</dbReference>
<dbReference type="OrthoDB" id="10000533at2759"/>
<dbReference type="PANTHER" id="PTHR48079">
    <property type="entry name" value="PROTEIN YEEZ"/>
    <property type="match status" value="1"/>
</dbReference>
<accession>A0A1Y2AQQ7</accession>
<protein>
    <recommendedName>
        <fullName evidence="1">NAD(P)-binding domain-containing protein</fullName>
    </recommendedName>
</protein>